<dbReference type="SUPFAM" id="SSF49562">
    <property type="entry name" value="C2 domain (Calcium/lipid-binding domain, CaLB)"/>
    <property type="match status" value="1"/>
</dbReference>
<reference evidence="2" key="1">
    <citation type="submission" date="2020-04" db="EMBL/GenBank/DDBJ databases">
        <authorList>
            <person name="Alioto T."/>
            <person name="Alioto T."/>
            <person name="Gomez Garrido J."/>
        </authorList>
    </citation>
    <scope>NUCLEOTIDE SEQUENCE</scope>
    <source>
        <strain evidence="2">A484AB</strain>
    </source>
</reference>
<sequence length="405" mass="46066">MDTTERSKEGQIQLQIEYGSQHGQVQVNVMEVNSLILPAVKRLGISHVYVKSHLLNEKTKELMKTKSAVKGFFLSDASKDTKRKTEEVKLTLSCHDTSSGSFESKGDDKSRKNKIRKALQKQRERFRLRRNSDKVKTVVNAAGDEDGRATLSFERPLYYPSVSLYQLQTQCLHLTICGRNITTTRSLPIATTCIPLMIAIKQHQSTWYQLSYNPDLTTGKHEPSTTAQESWEKGEGGAHYTGRSLAWDRGEAKDNNSSDNWLHKRKDYSRHMHPKQRRQPPAKKSSLHANTSGHGGFRRPSEHNDDVHLRHGKSYDFKQSDSGVGLERLGRHDSIEELYFNEETSDHFQSRNFRPPQKQWKSEFVICGSTLDTTRSNNGANLDLSSLSLNGSLNRQTFGETIRGF</sequence>
<keyword evidence="3" id="KW-1185">Reference proteome</keyword>
<feature type="region of interest" description="Disordered" evidence="1">
    <location>
        <begin position="218"/>
        <end position="308"/>
    </location>
</feature>
<feature type="region of interest" description="Disordered" evidence="1">
    <location>
        <begin position="96"/>
        <end position="116"/>
    </location>
</feature>
<evidence type="ECO:0000313" key="2">
    <source>
        <dbReference type="EMBL" id="CAB3990770.1"/>
    </source>
</evidence>
<protein>
    <submittedName>
        <fullName evidence="2">Phosphatase 1 regulatory subunit 12B-like</fullName>
    </submittedName>
</protein>
<feature type="compositionally biased region" description="Basic and acidic residues" evidence="1">
    <location>
        <begin position="299"/>
        <end position="308"/>
    </location>
</feature>
<proteinExistence type="predicted"/>
<dbReference type="Proteomes" id="UP001152795">
    <property type="component" value="Unassembled WGS sequence"/>
</dbReference>
<organism evidence="2 3">
    <name type="scientific">Paramuricea clavata</name>
    <name type="common">Red gorgonian</name>
    <name type="synonym">Violescent sea-whip</name>
    <dbReference type="NCBI Taxonomy" id="317549"/>
    <lineage>
        <taxon>Eukaryota</taxon>
        <taxon>Metazoa</taxon>
        <taxon>Cnidaria</taxon>
        <taxon>Anthozoa</taxon>
        <taxon>Octocorallia</taxon>
        <taxon>Malacalcyonacea</taxon>
        <taxon>Plexauridae</taxon>
        <taxon>Paramuricea</taxon>
    </lineage>
</organism>
<name>A0A7D9DPT5_PARCT</name>
<dbReference type="AlphaFoldDB" id="A0A7D9DPT5"/>
<dbReference type="InterPro" id="IPR035892">
    <property type="entry name" value="C2_domain_sf"/>
</dbReference>
<evidence type="ECO:0000313" key="3">
    <source>
        <dbReference type="Proteomes" id="UP001152795"/>
    </source>
</evidence>
<accession>A0A7D9DPT5</accession>
<feature type="compositionally biased region" description="Basic residues" evidence="1">
    <location>
        <begin position="263"/>
        <end position="281"/>
    </location>
</feature>
<dbReference type="Gene3D" id="2.60.40.150">
    <property type="entry name" value="C2 domain"/>
    <property type="match status" value="1"/>
</dbReference>
<feature type="compositionally biased region" description="Basic and acidic residues" evidence="1">
    <location>
        <begin position="246"/>
        <end position="256"/>
    </location>
</feature>
<dbReference type="EMBL" id="CACRXK020001723">
    <property type="protein sequence ID" value="CAB3990770.1"/>
    <property type="molecule type" value="Genomic_DNA"/>
</dbReference>
<evidence type="ECO:0000256" key="1">
    <source>
        <dbReference type="SAM" id="MobiDB-lite"/>
    </source>
</evidence>
<dbReference type="OrthoDB" id="539213at2759"/>
<comment type="caution">
    <text evidence="2">The sequence shown here is derived from an EMBL/GenBank/DDBJ whole genome shotgun (WGS) entry which is preliminary data.</text>
</comment>
<gene>
    <name evidence="2" type="ORF">PACLA_8A014926</name>
</gene>